<organism evidence="1 2">
    <name type="scientific">Metabacillus indicus</name>
    <name type="common">Bacillus indicus</name>
    <dbReference type="NCBI Taxonomy" id="246786"/>
    <lineage>
        <taxon>Bacteria</taxon>
        <taxon>Bacillati</taxon>
        <taxon>Bacillota</taxon>
        <taxon>Bacilli</taxon>
        <taxon>Bacillales</taxon>
        <taxon>Bacillaceae</taxon>
        <taxon>Metabacillus</taxon>
    </lineage>
</organism>
<dbReference type="AlphaFoldDB" id="A0A084GJA5"/>
<proteinExistence type="predicted"/>
<evidence type="ECO:0000313" key="2">
    <source>
        <dbReference type="Proteomes" id="UP000028549"/>
    </source>
</evidence>
<dbReference type="Proteomes" id="UP000028549">
    <property type="component" value="Unassembled WGS sequence"/>
</dbReference>
<accession>A0A084GJA5</accession>
<evidence type="ECO:0000313" key="1">
    <source>
        <dbReference type="EMBL" id="KEZ47417.1"/>
    </source>
</evidence>
<keyword evidence="2" id="KW-1185">Reference proteome</keyword>
<name>A0A084GJA5_METID</name>
<comment type="caution">
    <text evidence="1">The sequence shown here is derived from an EMBL/GenBank/DDBJ whole genome shotgun (WGS) entry which is preliminary data.</text>
</comment>
<dbReference type="Pfam" id="PF26325">
    <property type="entry name" value="YhjD"/>
    <property type="match status" value="1"/>
</dbReference>
<dbReference type="RefSeq" id="WP_029283756.1">
    <property type="nucleotide sequence ID" value="NZ_CANLZQ010000010.1"/>
</dbReference>
<dbReference type="EMBL" id="JNVC02000024">
    <property type="protein sequence ID" value="KEZ47417.1"/>
    <property type="molecule type" value="Genomic_DNA"/>
</dbReference>
<dbReference type="OrthoDB" id="2988956at2"/>
<reference evidence="1 2" key="1">
    <citation type="journal article" date="2005" name="Int. J. Syst. Evol. Microbiol.">
        <title>Bacillus cibi sp. nov., isolated from jeotgal, a traditional Korean fermented seafood.</title>
        <authorList>
            <person name="Yoon J.H."/>
            <person name="Lee C.H."/>
            <person name="Oh T.K."/>
        </authorList>
    </citation>
    <scope>NUCLEOTIDE SEQUENCE [LARGE SCALE GENOMIC DNA]</scope>
    <source>
        <strain evidence="1 2">DSM 16189</strain>
    </source>
</reference>
<evidence type="ECO:0008006" key="3">
    <source>
        <dbReference type="Google" id="ProtNLM"/>
    </source>
</evidence>
<sequence length="120" mass="14272">MTRIPSDLRDAIEMSIYLPMTISIFSRDLLIIEKSPFKLQQPYLNLVEESLKLAQKDLAAVRRELKKNSIKVSEVKRDEAFTMYSFIFRGYEEQHNYFNPRIRNKVCELMEEYLFKAVKA</sequence>
<gene>
    <name evidence="1" type="ORF">GS18_0221590</name>
</gene>
<protein>
    <recommendedName>
        <fullName evidence="3">YhjD</fullName>
    </recommendedName>
</protein>
<dbReference type="STRING" id="246786.GS18_0221590"/>
<dbReference type="InterPro" id="IPR058600">
    <property type="entry name" value="YhjD-like"/>
</dbReference>